<evidence type="ECO:0000256" key="7">
    <source>
        <dbReference type="RuleBase" id="RU000382"/>
    </source>
</evidence>
<dbReference type="InterPro" id="IPR002129">
    <property type="entry name" value="PyrdxlP-dep_de-COase"/>
</dbReference>
<dbReference type="SUPFAM" id="SSF53383">
    <property type="entry name" value="PLP-dependent transferases"/>
    <property type="match status" value="1"/>
</dbReference>
<dbReference type="PANTHER" id="PTHR45677:SF8">
    <property type="entry name" value="CYSTEINE SULFINIC ACID DECARBOXYLASE"/>
    <property type="match status" value="1"/>
</dbReference>
<comment type="cofactor">
    <cofactor evidence="1 6 7">
        <name>pyridoxal 5'-phosphate</name>
        <dbReference type="ChEBI" id="CHEBI:597326"/>
    </cofactor>
</comment>
<dbReference type="InterPro" id="IPR015424">
    <property type="entry name" value="PyrdxlP-dep_Trfase"/>
</dbReference>
<dbReference type="Proteomes" id="UP000249819">
    <property type="component" value="Unassembled WGS sequence"/>
</dbReference>
<gene>
    <name evidence="8" type="ORF">CLV59_106167</name>
</gene>
<dbReference type="PRINTS" id="PR00800">
    <property type="entry name" value="YHDCRBOXLASE"/>
</dbReference>
<dbReference type="PANTHER" id="PTHR45677">
    <property type="entry name" value="GLUTAMATE DECARBOXYLASE-RELATED"/>
    <property type="match status" value="1"/>
</dbReference>
<dbReference type="InterPro" id="IPR010977">
    <property type="entry name" value="Aromatic_deC"/>
</dbReference>
<dbReference type="OrthoDB" id="9803665at2"/>
<accession>A0A327VST3</accession>
<dbReference type="EMBL" id="QLMA01000006">
    <property type="protein sequence ID" value="RAJ79107.1"/>
    <property type="molecule type" value="Genomic_DNA"/>
</dbReference>
<evidence type="ECO:0000256" key="2">
    <source>
        <dbReference type="ARBA" id="ARBA00009533"/>
    </source>
</evidence>
<dbReference type="CDD" id="cd06450">
    <property type="entry name" value="DOPA_deC_like"/>
    <property type="match status" value="1"/>
</dbReference>
<dbReference type="GO" id="GO:0006520">
    <property type="term" value="P:amino acid metabolic process"/>
    <property type="evidence" value="ECO:0007669"/>
    <property type="project" value="InterPro"/>
</dbReference>
<evidence type="ECO:0000256" key="3">
    <source>
        <dbReference type="ARBA" id="ARBA00022793"/>
    </source>
</evidence>
<protein>
    <submittedName>
        <fullName evidence="8">L-2,4-diaminobutyrate decarboxylase</fullName>
    </submittedName>
</protein>
<comment type="similarity">
    <text evidence="2 7">Belongs to the group II decarboxylase family.</text>
</comment>
<dbReference type="RefSeq" id="WP_111593577.1">
    <property type="nucleotide sequence ID" value="NZ_QLMA01000006.1"/>
</dbReference>
<dbReference type="GO" id="GO:0005737">
    <property type="term" value="C:cytoplasm"/>
    <property type="evidence" value="ECO:0007669"/>
    <property type="project" value="TreeGrafter"/>
</dbReference>
<evidence type="ECO:0000256" key="1">
    <source>
        <dbReference type="ARBA" id="ARBA00001933"/>
    </source>
</evidence>
<evidence type="ECO:0000313" key="9">
    <source>
        <dbReference type="Proteomes" id="UP000249819"/>
    </source>
</evidence>
<evidence type="ECO:0000313" key="8">
    <source>
        <dbReference type="EMBL" id="RAJ79107.1"/>
    </source>
</evidence>
<dbReference type="Gene3D" id="3.40.640.10">
    <property type="entry name" value="Type I PLP-dependent aspartate aminotransferase-like (Major domain)"/>
    <property type="match status" value="1"/>
</dbReference>
<proteinExistence type="inferred from homology"/>
<keyword evidence="9" id="KW-1185">Reference proteome</keyword>
<reference evidence="8 9" key="1">
    <citation type="submission" date="2018-06" db="EMBL/GenBank/DDBJ databases">
        <title>Genomic Encyclopedia of Archaeal and Bacterial Type Strains, Phase II (KMG-II): from individual species to whole genera.</title>
        <authorList>
            <person name="Goeker M."/>
        </authorList>
    </citation>
    <scope>NUCLEOTIDE SEQUENCE [LARGE SCALE GENOMIC DNA]</scope>
    <source>
        <strain evidence="8 9">DSM 29821</strain>
    </source>
</reference>
<dbReference type="Gene3D" id="1.20.1650.10">
    <property type="entry name" value="PLP-dependent transferases"/>
    <property type="match status" value="1"/>
</dbReference>
<dbReference type="InterPro" id="IPR015422">
    <property type="entry name" value="PyrdxlP-dep_Trfase_small"/>
</dbReference>
<evidence type="ECO:0000256" key="4">
    <source>
        <dbReference type="ARBA" id="ARBA00022898"/>
    </source>
</evidence>
<dbReference type="AlphaFoldDB" id="A0A327VST3"/>
<keyword evidence="4 6" id="KW-0663">Pyridoxal phosphate</keyword>
<dbReference type="GO" id="GO:0016831">
    <property type="term" value="F:carboxy-lyase activity"/>
    <property type="evidence" value="ECO:0007669"/>
    <property type="project" value="UniProtKB-KW"/>
</dbReference>
<evidence type="ECO:0000256" key="6">
    <source>
        <dbReference type="PIRSR" id="PIRSR602129-50"/>
    </source>
</evidence>
<keyword evidence="5 7" id="KW-0456">Lyase</keyword>
<dbReference type="Pfam" id="PF00282">
    <property type="entry name" value="Pyridoxal_deC"/>
    <property type="match status" value="1"/>
</dbReference>
<dbReference type="InterPro" id="IPR015421">
    <property type="entry name" value="PyrdxlP-dep_Trfase_major"/>
</dbReference>
<keyword evidence="3" id="KW-0210">Decarboxylase</keyword>
<organism evidence="8 9">
    <name type="scientific">Chitinophaga dinghuensis</name>
    <dbReference type="NCBI Taxonomy" id="1539050"/>
    <lineage>
        <taxon>Bacteria</taxon>
        <taxon>Pseudomonadati</taxon>
        <taxon>Bacteroidota</taxon>
        <taxon>Chitinophagia</taxon>
        <taxon>Chitinophagales</taxon>
        <taxon>Chitinophagaceae</taxon>
        <taxon>Chitinophaga</taxon>
    </lineage>
</organism>
<comment type="caution">
    <text evidence="8">The sequence shown here is derived from an EMBL/GenBank/DDBJ whole genome shotgun (WGS) entry which is preliminary data.</text>
</comment>
<dbReference type="GO" id="GO:0030170">
    <property type="term" value="F:pyridoxal phosphate binding"/>
    <property type="evidence" value="ECO:0007669"/>
    <property type="project" value="InterPro"/>
</dbReference>
<dbReference type="Gene3D" id="3.90.1150.10">
    <property type="entry name" value="Aspartate Aminotransferase, domain 1"/>
    <property type="match status" value="1"/>
</dbReference>
<name>A0A327VST3_9BACT</name>
<sequence>MHAIPNTIAPPPLAEVSNNKLFKDIFYEGTADEYNQAIEQARVAVTDFLQQTSQPFSGIRPATMKAAVGAIDLEEPLKDYQSLISEVDDLYIRHATAFHLPQYIAHLNCPVVIPALAADVIISAINSSQDTYDQSAGGTFIERRLIEWTCQEIGYGMDADGIFTAGGSQSNLMGLLLARDHFAARTYGYSIKYDGLPPQANRFRIFVSEQAHFSNQKSASLMGLGEQAIVKVAVDHRFRLDTDALKKAVEAELQQGNIPIAIVATAGTTDFGNIDPLQEISAIATHYGLWMHVDAAYGCGLLLSSRHRHLLDGISLADSVTVDYHKSFFQPISSSAFLVKEAASLNIIKHHADYLNPEEQDYEELPAQINKSITQSTRRFDALKLWCTLRLTGKRKLGLYTDMMIDTAAATAALLQQDPDFELLSGSDLGVLVFRFNPTGVVKELSALNLSIKQSLFFDGTYILAGTKVNGQFYLKFTILNPLTTLSHIREILSAIKMKGNSLL</sequence>
<evidence type="ECO:0000256" key="5">
    <source>
        <dbReference type="ARBA" id="ARBA00023239"/>
    </source>
</evidence>
<dbReference type="GO" id="GO:0019752">
    <property type="term" value="P:carboxylic acid metabolic process"/>
    <property type="evidence" value="ECO:0007669"/>
    <property type="project" value="InterPro"/>
</dbReference>
<feature type="modified residue" description="N6-(pyridoxal phosphate)lysine" evidence="6">
    <location>
        <position position="326"/>
    </location>
</feature>